<comment type="caution">
    <text evidence="1">The sequence shown here is derived from an EMBL/GenBank/DDBJ whole genome shotgun (WGS) entry which is preliminary data.</text>
</comment>
<dbReference type="EMBL" id="JBBAYM010000909">
    <property type="protein sequence ID" value="MEI5617657.1"/>
    <property type="molecule type" value="Genomic_DNA"/>
</dbReference>
<sequence length="77" mass="8446">PLAPIFGRHIVDREVTTKKAGGADFFTHTAYWDVRRKPDFWNAPHIVALREAVDLGETGSAIDLVDRGTDVSNGAAR</sequence>
<keyword evidence="2" id="KW-1185">Reference proteome</keyword>
<feature type="non-terminal residue" evidence="1">
    <location>
        <position position="77"/>
    </location>
</feature>
<evidence type="ECO:0000313" key="2">
    <source>
        <dbReference type="Proteomes" id="UP001365781"/>
    </source>
</evidence>
<gene>
    <name evidence="1" type="ORF">WB403_52090</name>
</gene>
<evidence type="ECO:0000313" key="1">
    <source>
        <dbReference type="EMBL" id="MEI5617657.1"/>
    </source>
</evidence>
<accession>A0ABU8GWU7</accession>
<proteinExistence type="predicted"/>
<feature type="non-terminal residue" evidence="1">
    <location>
        <position position="1"/>
    </location>
</feature>
<dbReference type="Proteomes" id="UP001365781">
    <property type="component" value="Unassembled WGS sequence"/>
</dbReference>
<name>A0ABU8GWU7_9ACTN</name>
<protein>
    <submittedName>
        <fullName evidence="1">Uncharacterized protein</fullName>
    </submittedName>
</protein>
<organism evidence="1 2">
    <name type="scientific">Streptomyces brasiliscabiei</name>
    <dbReference type="NCBI Taxonomy" id="2736302"/>
    <lineage>
        <taxon>Bacteria</taxon>
        <taxon>Bacillati</taxon>
        <taxon>Actinomycetota</taxon>
        <taxon>Actinomycetes</taxon>
        <taxon>Kitasatosporales</taxon>
        <taxon>Streptomycetaceae</taxon>
        <taxon>Streptomyces</taxon>
    </lineage>
</organism>
<dbReference type="RefSeq" id="WP_336559465.1">
    <property type="nucleotide sequence ID" value="NZ_JBBAYM010000909.1"/>
</dbReference>
<reference evidence="1 2" key="1">
    <citation type="submission" date="2024-03" db="EMBL/GenBank/DDBJ databases">
        <title>First Report of Pectobacterium brasiliscabiei causing potato scab in china.</title>
        <authorList>
            <person name="Handique U."/>
        </authorList>
    </citation>
    <scope>NUCLEOTIDE SEQUENCE [LARGE SCALE GENOMIC DNA]</scope>
    <source>
        <strain evidence="1 2">ZRIMU1503</strain>
    </source>
</reference>